<dbReference type="InterPro" id="IPR038081">
    <property type="entry name" value="CalX-like_sf"/>
</dbReference>
<organism evidence="2 3">
    <name type="scientific">Teichococcus rhizosphaerae</name>
    <dbReference type="NCBI Taxonomy" id="1335062"/>
    <lineage>
        <taxon>Bacteria</taxon>
        <taxon>Pseudomonadati</taxon>
        <taxon>Pseudomonadota</taxon>
        <taxon>Alphaproteobacteria</taxon>
        <taxon>Acetobacterales</taxon>
        <taxon>Roseomonadaceae</taxon>
        <taxon>Roseomonas</taxon>
    </lineage>
</organism>
<dbReference type="OrthoDB" id="733404at2"/>
<feature type="domain" description="DUF5648" evidence="1">
    <location>
        <begin position="416"/>
        <end position="554"/>
    </location>
</feature>
<evidence type="ECO:0000313" key="2">
    <source>
        <dbReference type="EMBL" id="PHK95504.1"/>
    </source>
</evidence>
<gene>
    <name evidence="2" type="ORF">CR162_08455</name>
</gene>
<proteinExistence type="predicted"/>
<dbReference type="RefSeq" id="WP_099095099.1">
    <property type="nucleotide sequence ID" value="NZ_PDNU01000010.1"/>
</dbReference>
<comment type="caution">
    <text evidence="2">The sequence shown here is derived from an EMBL/GenBank/DDBJ whole genome shotgun (WGS) entry which is preliminary data.</text>
</comment>
<evidence type="ECO:0000259" key="1">
    <source>
        <dbReference type="Pfam" id="PF18885"/>
    </source>
</evidence>
<keyword evidence="3" id="KW-1185">Reference proteome</keyword>
<dbReference type="AlphaFoldDB" id="A0A2C7AEK2"/>
<dbReference type="EMBL" id="PDNU01000010">
    <property type="protein sequence ID" value="PHK95504.1"/>
    <property type="molecule type" value="Genomic_DNA"/>
</dbReference>
<evidence type="ECO:0000313" key="3">
    <source>
        <dbReference type="Proteomes" id="UP000223527"/>
    </source>
</evidence>
<dbReference type="SUPFAM" id="SSF141072">
    <property type="entry name" value="CalX-like"/>
    <property type="match status" value="1"/>
</dbReference>
<sequence>MSKIFLTSPSSPSYGVLNGTEGDKFVISVFRDDFSADQEFEIRWRQIHDWATPDAITNYDFRAPLKVRFAAGDNQPQIIELQALDDRVAKSYGEILNFDIVPGAGTSRDSFDVFGYPTDPNYPAYFQISIAENDSPNVRATLLSGQPGDSAVYANEGGQIRWQFDRTEAWERMEVFFQPGAEHEGFAREYLGYDPANPFKVVWEAGDASSKFLTIDVPDDDIAGPGPDYIAWYLRPGQNVTGITGPELTYTSADGNGGTLFPVAYHDNENLPTLSLGAREWTVEEGADQKISFEVFRSNTQAPGVESTKVWIKLDTADTARNPLSRYGASDDLIELSFGYGEKSRPIELALPDDATHQGTQTLTATIVKATTFWYNGEVADAAPPGVGSSAALTVQDNDPAPPEPEGPVAYPTVAAHRFWNTENGTHFYTPSVAERDNVIATLPAYRYEGVGFQTLTASTPGAEQMWRFYNSSVGYHFFTISEDERDSIIARLPEYRFEGVGFHAAATGGEGMTAVHRFFNTQTGSHFFTASAEEKDAVIQTLPGFQYEGVAFHTPVGDSVWA</sequence>
<dbReference type="InterPro" id="IPR043708">
    <property type="entry name" value="DUF5648"/>
</dbReference>
<reference evidence="2 3" key="1">
    <citation type="submission" date="2017-10" db="EMBL/GenBank/DDBJ databases">
        <authorList>
            <person name="Banno H."/>
            <person name="Chua N.-H."/>
        </authorList>
    </citation>
    <scope>NUCLEOTIDE SEQUENCE [LARGE SCALE GENOMIC DNA]</scope>
    <source>
        <strain evidence="2 3">YW11</strain>
    </source>
</reference>
<dbReference type="Proteomes" id="UP000223527">
    <property type="component" value="Unassembled WGS sequence"/>
</dbReference>
<accession>A0A2C7AEK2</accession>
<name>A0A2C7AEK2_9PROT</name>
<dbReference type="Pfam" id="PF18885">
    <property type="entry name" value="DUF5648"/>
    <property type="match status" value="1"/>
</dbReference>
<protein>
    <recommendedName>
        <fullName evidence="1">DUF5648 domain-containing protein</fullName>
    </recommendedName>
</protein>